<dbReference type="AlphaFoldDB" id="A0A243WE70"/>
<accession>A0A243WE70</accession>
<reference evidence="2 3" key="1">
    <citation type="submission" date="2017-01" db="EMBL/GenBank/DDBJ databases">
        <title>A new Hymenobacter.</title>
        <authorList>
            <person name="Liang Y."/>
            <person name="Feng F."/>
        </authorList>
    </citation>
    <scope>NUCLEOTIDE SEQUENCE [LARGE SCALE GENOMIC DNA]</scope>
    <source>
        <strain evidence="2">MIMBbqt21</strain>
    </source>
</reference>
<sequence length="214" mass="23570">MHKFLLACLTLLLPQLLQAQNLFESFKPGTYYLADSRRVHYEGQLKVHSNELVVKDNQGKVTRFKPEEVYYIKLADRTRFLPSAGFLLSGKQINSSLVEVLDSGSVMLMRYEHVTTMAPMMGASGNMVSYGGRSAQSVYLLQLADASEPTALPSAGMASSKKFREALAPYVGARPDLVQLLADKRISTNNLADFIHALNTGQPFVTATAETSTF</sequence>
<keyword evidence="1" id="KW-0732">Signal</keyword>
<evidence type="ECO:0000313" key="2">
    <source>
        <dbReference type="EMBL" id="OUJ73986.1"/>
    </source>
</evidence>
<dbReference type="Proteomes" id="UP000194873">
    <property type="component" value="Unassembled WGS sequence"/>
</dbReference>
<evidence type="ECO:0000256" key="1">
    <source>
        <dbReference type="SAM" id="SignalP"/>
    </source>
</evidence>
<evidence type="ECO:0000313" key="3">
    <source>
        <dbReference type="Proteomes" id="UP000194873"/>
    </source>
</evidence>
<organism evidence="2 3">
    <name type="scientific">Hymenobacter crusticola</name>
    <dbReference type="NCBI Taxonomy" id="1770526"/>
    <lineage>
        <taxon>Bacteria</taxon>
        <taxon>Pseudomonadati</taxon>
        <taxon>Bacteroidota</taxon>
        <taxon>Cytophagia</taxon>
        <taxon>Cytophagales</taxon>
        <taxon>Hymenobacteraceae</taxon>
        <taxon>Hymenobacter</taxon>
    </lineage>
</organism>
<feature type="chain" id="PRO_5013123003" description="DUF4369 domain-containing protein" evidence="1">
    <location>
        <begin position="20"/>
        <end position="214"/>
    </location>
</feature>
<proteinExistence type="predicted"/>
<dbReference type="RefSeq" id="WP_086593830.1">
    <property type="nucleotide sequence ID" value="NZ_MTSE01000004.1"/>
</dbReference>
<name>A0A243WE70_9BACT</name>
<dbReference type="OrthoDB" id="879754at2"/>
<gene>
    <name evidence="2" type="ORF">BXP70_09525</name>
</gene>
<feature type="signal peptide" evidence="1">
    <location>
        <begin position="1"/>
        <end position="19"/>
    </location>
</feature>
<comment type="caution">
    <text evidence="2">The sequence shown here is derived from an EMBL/GenBank/DDBJ whole genome shotgun (WGS) entry which is preliminary data.</text>
</comment>
<evidence type="ECO:0008006" key="4">
    <source>
        <dbReference type="Google" id="ProtNLM"/>
    </source>
</evidence>
<protein>
    <recommendedName>
        <fullName evidence="4">DUF4369 domain-containing protein</fullName>
    </recommendedName>
</protein>
<dbReference type="EMBL" id="MTSE01000004">
    <property type="protein sequence ID" value="OUJ73986.1"/>
    <property type="molecule type" value="Genomic_DNA"/>
</dbReference>
<keyword evidence="3" id="KW-1185">Reference proteome</keyword>